<evidence type="ECO:0000313" key="3">
    <source>
        <dbReference type="Proteomes" id="UP000246740"/>
    </source>
</evidence>
<organism evidence="2 3">
    <name type="scientific">Testicularia cyperi</name>
    <dbReference type="NCBI Taxonomy" id="1882483"/>
    <lineage>
        <taxon>Eukaryota</taxon>
        <taxon>Fungi</taxon>
        <taxon>Dikarya</taxon>
        <taxon>Basidiomycota</taxon>
        <taxon>Ustilaginomycotina</taxon>
        <taxon>Ustilaginomycetes</taxon>
        <taxon>Ustilaginales</taxon>
        <taxon>Anthracoideaceae</taxon>
        <taxon>Testicularia</taxon>
    </lineage>
</organism>
<dbReference type="EMBL" id="KZ819188">
    <property type="protein sequence ID" value="PWZ03243.1"/>
    <property type="molecule type" value="Genomic_DNA"/>
</dbReference>
<sequence length="202" mass="22984">MRIHHLFAFCAFIFPWVAWALPDTLLMNGNPVIIKSIADLRSLDAQTHGSEDAKAVYESLRSMWKHREAGESSSISSRTYKDYVDLLSQSIVYDDGVRPVLQNVKHPGRFFSGDQVLFAIPGRNNALYLGFYEGPWFRKSLAAVYRVADVASMKLVGAFKAPEVWKQWSTEIFPRYEPLYTLSDDGYHLQGYRKIDASPIQG</sequence>
<protein>
    <submittedName>
        <fullName evidence="2">Uncharacterized protein</fullName>
    </submittedName>
</protein>
<keyword evidence="1" id="KW-0732">Signal</keyword>
<dbReference type="Proteomes" id="UP000246740">
    <property type="component" value="Unassembled WGS sequence"/>
</dbReference>
<reference evidence="2 3" key="1">
    <citation type="journal article" date="2018" name="Mol. Biol. Evol.">
        <title>Broad Genomic Sampling Reveals a Smut Pathogenic Ancestry of the Fungal Clade Ustilaginomycotina.</title>
        <authorList>
            <person name="Kijpornyongpan T."/>
            <person name="Mondo S.J."/>
            <person name="Barry K."/>
            <person name="Sandor L."/>
            <person name="Lee J."/>
            <person name="Lipzen A."/>
            <person name="Pangilinan J."/>
            <person name="LaButti K."/>
            <person name="Hainaut M."/>
            <person name="Henrissat B."/>
            <person name="Grigoriev I.V."/>
            <person name="Spatafora J.W."/>
            <person name="Aime M.C."/>
        </authorList>
    </citation>
    <scope>NUCLEOTIDE SEQUENCE [LARGE SCALE GENOMIC DNA]</scope>
    <source>
        <strain evidence="2 3">MCA 3645</strain>
    </source>
</reference>
<proteinExistence type="predicted"/>
<accession>A0A317XZM0</accession>
<evidence type="ECO:0000256" key="1">
    <source>
        <dbReference type="SAM" id="SignalP"/>
    </source>
</evidence>
<name>A0A317XZM0_9BASI</name>
<evidence type="ECO:0000313" key="2">
    <source>
        <dbReference type="EMBL" id="PWZ03243.1"/>
    </source>
</evidence>
<feature type="signal peptide" evidence="1">
    <location>
        <begin position="1"/>
        <end position="20"/>
    </location>
</feature>
<gene>
    <name evidence="2" type="ORF">BCV70DRAFT_197470</name>
</gene>
<dbReference type="InParanoid" id="A0A317XZM0"/>
<dbReference type="AlphaFoldDB" id="A0A317XZM0"/>
<keyword evidence="3" id="KW-1185">Reference proteome</keyword>
<feature type="chain" id="PRO_5016244463" evidence="1">
    <location>
        <begin position="21"/>
        <end position="202"/>
    </location>
</feature>